<keyword evidence="1 3" id="KW-0663">Pyridoxal phosphate</keyword>
<dbReference type="GO" id="GO:0009246">
    <property type="term" value="P:enterobacterial common antigen biosynthetic process"/>
    <property type="evidence" value="ECO:0007669"/>
    <property type="project" value="UniProtKB-UniRule"/>
</dbReference>
<evidence type="ECO:0000313" key="7">
    <source>
        <dbReference type="EMBL" id="PLR44970.1"/>
    </source>
</evidence>
<dbReference type="InterPro" id="IPR032894">
    <property type="entry name" value="WecE"/>
</dbReference>
<comment type="function">
    <text evidence="3">Catalyzes the synthesis of dTDP-4-amino-4,6-dideoxy-D-galactose (dTDP-Fuc4N) from dTDP-4-keto-6-deoxy-D-glucose (dTDP-D-Glc4O) and L-glutamate.</text>
</comment>
<gene>
    <name evidence="3" type="primary">wecE</name>
    <name evidence="7" type="ORF">CYR34_18335</name>
</gene>
<dbReference type="EC" id="2.6.1.59" evidence="3"/>
<dbReference type="InterPro" id="IPR000653">
    <property type="entry name" value="DegT/StrS_aminotransferase"/>
</dbReference>
<dbReference type="InterPro" id="IPR015424">
    <property type="entry name" value="PyrdxlP-dep_Trfase"/>
</dbReference>
<protein>
    <recommendedName>
        <fullName evidence="3">dTDP-4-amino-4,6-dideoxygalactose transaminase</fullName>
        <ecNumber evidence="3">2.6.1.59</ecNumber>
    </recommendedName>
</protein>
<comment type="cofactor">
    <cofactor evidence="3">
        <name>pyridoxal 5'-phosphate</name>
        <dbReference type="ChEBI" id="CHEBI:597326"/>
    </cofactor>
</comment>
<reference evidence="7 8" key="1">
    <citation type="submission" date="2017-12" db="EMBL/GenBank/DDBJ databases">
        <title>Characterization of six clinical isolates of Enterochimera gen. nov., a novel genus of the Yersiniaciae family and the three species Enterochimera arupensis sp. nov., Enterochimera coloradensis sp. nov, and Enterochimera californica sp. nov.</title>
        <authorList>
            <person name="Rossi A."/>
            <person name="Fisher M."/>
        </authorList>
    </citation>
    <scope>NUCLEOTIDE SEQUENCE [LARGE SCALE GENOMIC DNA]</scope>
    <source>
        <strain evidence="7 8">2016Iso1</strain>
    </source>
</reference>
<keyword evidence="3" id="KW-0808">Transferase</keyword>
<dbReference type="RefSeq" id="WP_072931279.1">
    <property type="nucleotide sequence ID" value="NZ_JAWJZE010000015.1"/>
</dbReference>
<dbReference type="CDD" id="cd00616">
    <property type="entry name" value="AHBA_syn"/>
    <property type="match status" value="1"/>
</dbReference>
<feature type="modified residue" description="N6-(pyridoxal phosphate)lysine" evidence="3 5">
    <location>
        <position position="181"/>
    </location>
</feature>
<dbReference type="GO" id="GO:0019180">
    <property type="term" value="F:dTDP-4-amino-4,6-dideoxygalactose transaminase activity"/>
    <property type="evidence" value="ECO:0007669"/>
    <property type="project" value="UniProtKB-UniRule"/>
</dbReference>
<evidence type="ECO:0000256" key="2">
    <source>
        <dbReference type="ARBA" id="ARBA00037999"/>
    </source>
</evidence>
<comment type="pathway">
    <text evidence="3">Bacterial outer membrane biogenesis; enterobacterial common antigen biosynthesis.</text>
</comment>
<dbReference type="HAMAP" id="MF_02026">
    <property type="entry name" value="WecE_RffA"/>
    <property type="match status" value="1"/>
</dbReference>
<dbReference type="PANTHER" id="PTHR30244:SF34">
    <property type="entry name" value="DTDP-4-AMINO-4,6-DIDEOXYGALACTOSE TRANSAMINASE"/>
    <property type="match status" value="1"/>
</dbReference>
<dbReference type="OrthoDB" id="9804264at2"/>
<evidence type="ECO:0000256" key="6">
    <source>
        <dbReference type="RuleBase" id="RU004508"/>
    </source>
</evidence>
<evidence type="ECO:0000256" key="5">
    <source>
        <dbReference type="PIRSR" id="PIRSR000390-2"/>
    </source>
</evidence>
<dbReference type="Pfam" id="PF01041">
    <property type="entry name" value="DegT_DnrJ_EryC1"/>
    <property type="match status" value="1"/>
</dbReference>
<dbReference type="SUPFAM" id="SSF53383">
    <property type="entry name" value="PLP-dependent transferases"/>
    <property type="match status" value="1"/>
</dbReference>
<comment type="similarity">
    <text evidence="2 3 6">Belongs to the DegT/DnrJ/EryC1 family.</text>
</comment>
<dbReference type="InterPro" id="IPR012749">
    <property type="entry name" value="WecE-like"/>
</dbReference>
<organism evidence="7 8">
    <name type="scientific">Chimaeribacter arupi</name>
    <dbReference type="NCBI Taxonomy" id="2060066"/>
    <lineage>
        <taxon>Bacteria</taxon>
        <taxon>Pseudomonadati</taxon>
        <taxon>Pseudomonadota</taxon>
        <taxon>Gammaproteobacteria</taxon>
        <taxon>Enterobacterales</taxon>
        <taxon>Yersiniaceae</taxon>
        <taxon>Chimaeribacter</taxon>
    </lineage>
</organism>
<keyword evidence="8" id="KW-1185">Reference proteome</keyword>
<dbReference type="PIRSF" id="PIRSF000390">
    <property type="entry name" value="PLP_StrS"/>
    <property type="match status" value="1"/>
</dbReference>
<dbReference type="UniPathway" id="UPA00566"/>
<name>A0A2N5EIR1_9GAMM</name>
<dbReference type="EMBL" id="PJZK01000024">
    <property type="protein sequence ID" value="PLR44970.1"/>
    <property type="molecule type" value="Genomic_DNA"/>
</dbReference>
<sequence>MIPFNAPPVVGTEIDYMQSAMSSGKLCGDGGYTRRCQQWIEQNFGCPKVLLTPSCTASLEMAALLLDIKAGDEVIMPSYTFVSTANAFVLRGAKIVFVDIRPDTMNIDETKIEAAITENTRAIVPVHYAGVACEMDTIMALAEKYHLYVVEDAAQGVMSKYKGKALGTIGHIGCFSFHETKNYTAGGEGGATLINDRALIERAEIIREKGTNRSQFFRGQVDKYTWRDIGSSYLMSDLQAGYLWAQLEAADRINQRRLLLWTNYYEALSRLAKQGRISLPAIPASCVHNAHMFYIKLRDIAERDALIAYMKEAEIMTVFHYIPLHSSPAGQQFGRFAGEDRFTTAESERLVRLPLFYNLPDVNQRTVINTLLSFFA</sequence>
<dbReference type="Proteomes" id="UP000234626">
    <property type="component" value="Unassembled WGS sequence"/>
</dbReference>
<evidence type="ECO:0000256" key="3">
    <source>
        <dbReference type="HAMAP-Rule" id="MF_02026"/>
    </source>
</evidence>
<dbReference type="NCBIfam" id="NF008687">
    <property type="entry name" value="PRK11706.1"/>
    <property type="match status" value="1"/>
</dbReference>
<evidence type="ECO:0000256" key="4">
    <source>
        <dbReference type="PIRSR" id="PIRSR000390-1"/>
    </source>
</evidence>
<dbReference type="InterPro" id="IPR015422">
    <property type="entry name" value="PyrdxlP-dep_Trfase_small"/>
</dbReference>
<dbReference type="Gene3D" id="3.90.1150.10">
    <property type="entry name" value="Aspartate Aminotransferase, domain 1"/>
    <property type="match status" value="1"/>
</dbReference>
<feature type="active site" description="Proton acceptor" evidence="4">
    <location>
        <position position="181"/>
    </location>
</feature>
<dbReference type="AlphaFoldDB" id="A0A2N5EIR1"/>
<dbReference type="InterPro" id="IPR015421">
    <property type="entry name" value="PyrdxlP-dep_Trfase_major"/>
</dbReference>
<accession>A0A2N5EIR1</accession>
<dbReference type="FunFam" id="3.90.1150.10:FF:000061">
    <property type="entry name" value="dTDP-4-amino-4,6-dideoxygalactose transaminase"/>
    <property type="match status" value="1"/>
</dbReference>
<dbReference type="NCBIfam" id="TIGR02379">
    <property type="entry name" value="ECA_wecE"/>
    <property type="match status" value="1"/>
</dbReference>
<comment type="caution">
    <text evidence="7">The sequence shown here is derived from an EMBL/GenBank/DDBJ whole genome shotgun (WGS) entry which is preliminary data.</text>
</comment>
<proteinExistence type="inferred from homology"/>
<comment type="catalytic activity">
    <reaction evidence="3">
        <text>dTDP-4-amino-4,6-dideoxy-alpha-D-galactose + 2-oxoglutarate = dTDP-4-dehydro-6-deoxy-alpha-D-glucose + L-glutamate</text>
        <dbReference type="Rhea" id="RHEA:10368"/>
        <dbReference type="ChEBI" id="CHEBI:16810"/>
        <dbReference type="ChEBI" id="CHEBI:29985"/>
        <dbReference type="ChEBI" id="CHEBI:57649"/>
        <dbReference type="ChEBI" id="CHEBI:68492"/>
        <dbReference type="EC" id="2.6.1.59"/>
    </reaction>
</comment>
<evidence type="ECO:0000313" key="8">
    <source>
        <dbReference type="Proteomes" id="UP000234626"/>
    </source>
</evidence>
<dbReference type="GO" id="GO:0030170">
    <property type="term" value="F:pyridoxal phosphate binding"/>
    <property type="evidence" value="ECO:0007669"/>
    <property type="project" value="UniProtKB-UniRule"/>
</dbReference>
<evidence type="ECO:0000256" key="1">
    <source>
        <dbReference type="ARBA" id="ARBA00022898"/>
    </source>
</evidence>
<dbReference type="FunFam" id="3.40.640.10:FF:000037">
    <property type="entry name" value="dTDP-4-amino-4,6-dideoxygalactose transaminase"/>
    <property type="match status" value="1"/>
</dbReference>
<dbReference type="PANTHER" id="PTHR30244">
    <property type="entry name" value="TRANSAMINASE"/>
    <property type="match status" value="1"/>
</dbReference>
<dbReference type="Gene3D" id="3.40.640.10">
    <property type="entry name" value="Type I PLP-dependent aspartate aminotransferase-like (Major domain)"/>
    <property type="match status" value="1"/>
</dbReference>